<dbReference type="AlphaFoldDB" id="A0A219B8Z1"/>
<accession>A0A219B8Z1</accession>
<dbReference type="InterPro" id="IPR009097">
    <property type="entry name" value="Cyclic_Pdiesterase"/>
</dbReference>
<dbReference type="Proteomes" id="UP000198462">
    <property type="component" value="Unassembled WGS sequence"/>
</dbReference>
<name>A0A219B8Z1_9SPHN</name>
<evidence type="ECO:0008006" key="3">
    <source>
        <dbReference type="Google" id="ProtNLM"/>
    </source>
</evidence>
<protein>
    <recommendedName>
        <fullName evidence="3">2'-5' RNA ligase family protein</fullName>
    </recommendedName>
</protein>
<dbReference type="Gene3D" id="3.90.1140.10">
    <property type="entry name" value="Cyclic phosphodiesterase"/>
    <property type="match status" value="1"/>
</dbReference>
<evidence type="ECO:0000313" key="1">
    <source>
        <dbReference type="EMBL" id="OWV34807.1"/>
    </source>
</evidence>
<dbReference type="EMBL" id="NFZT01000001">
    <property type="protein sequence ID" value="OWV34807.1"/>
    <property type="molecule type" value="Genomic_DNA"/>
</dbReference>
<reference evidence="2" key="1">
    <citation type="submission" date="2017-05" db="EMBL/GenBank/DDBJ databases">
        <authorList>
            <person name="Lin X."/>
        </authorList>
    </citation>
    <scope>NUCLEOTIDE SEQUENCE [LARGE SCALE GENOMIC DNA]</scope>
    <source>
        <strain evidence="2">JLT2012</strain>
    </source>
</reference>
<comment type="caution">
    <text evidence="1">The sequence shown here is derived from an EMBL/GenBank/DDBJ whole genome shotgun (WGS) entry which is preliminary data.</text>
</comment>
<keyword evidence="2" id="KW-1185">Reference proteome</keyword>
<evidence type="ECO:0000313" key="2">
    <source>
        <dbReference type="Proteomes" id="UP000198462"/>
    </source>
</evidence>
<dbReference type="SUPFAM" id="SSF55144">
    <property type="entry name" value="LigT-like"/>
    <property type="match status" value="1"/>
</dbReference>
<dbReference type="Pfam" id="PF13563">
    <property type="entry name" value="2_5_RNA_ligase2"/>
    <property type="match status" value="1"/>
</dbReference>
<gene>
    <name evidence="1" type="ORF">B5C34_14415</name>
</gene>
<proteinExistence type="predicted"/>
<dbReference type="OrthoDB" id="793003at2"/>
<sequence length="158" mass="18674">MERRAQGHFDRLRAAHFPPERNYLAAHITMFHHLPETREVELRRDLKDEARHERHIPVRVDRLRNLGKGVAYVLESPELLDFRDRLARRWEHDLVPQDAGRWQPHVTVQNKVSPEDARMLMAELEAGFSPWTFTVTGASLWFYRGGPWDKICDTAFRP</sequence>
<organism evidence="1 2">
    <name type="scientific">Pacificimonas flava</name>
    <dbReference type="NCBI Taxonomy" id="1234595"/>
    <lineage>
        <taxon>Bacteria</taxon>
        <taxon>Pseudomonadati</taxon>
        <taxon>Pseudomonadota</taxon>
        <taxon>Alphaproteobacteria</taxon>
        <taxon>Sphingomonadales</taxon>
        <taxon>Sphingosinicellaceae</taxon>
        <taxon>Pacificimonas</taxon>
    </lineage>
</organism>